<feature type="region of interest" description="Disordered" evidence="1">
    <location>
        <begin position="341"/>
        <end position="385"/>
    </location>
</feature>
<feature type="compositionally biased region" description="Basic and acidic residues" evidence="1">
    <location>
        <begin position="354"/>
        <end position="380"/>
    </location>
</feature>
<dbReference type="Proteomes" id="UP001632038">
    <property type="component" value="Unassembled WGS sequence"/>
</dbReference>
<organism evidence="2 3">
    <name type="scientific">Castilleja foliolosa</name>
    <dbReference type="NCBI Taxonomy" id="1961234"/>
    <lineage>
        <taxon>Eukaryota</taxon>
        <taxon>Viridiplantae</taxon>
        <taxon>Streptophyta</taxon>
        <taxon>Embryophyta</taxon>
        <taxon>Tracheophyta</taxon>
        <taxon>Spermatophyta</taxon>
        <taxon>Magnoliopsida</taxon>
        <taxon>eudicotyledons</taxon>
        <taxon>Gunneridae</taxon>
        <taxon>Pentapetalae</taxon>
        <taxon>asterids</taxon>
        <taxon>lamiids</taxon>
        <taxon>Lamiales</taxon>
        <taxon>Orobanchaceae</taxon>
        <taxon>Pedicularideae</taxon>
        <taxon>Castillejinae</taxon>
        <taxon>Castilleja</taxon>
    </lineage>
</organism>
<dbReference type="PANTHER" id="PTHR33167:SF4">
    <property type="entry name" value="TRANSCRIPTION FACTOR, PUTATIVE (DUF863)-RELATED"/>
    <property type="match status" value="1"/>
</dbReference>
<evidence type="ECO:0000256" key="1">
    <source>
        <dbReference type="SAM" id="MobiDB-lite"/>
    </source>
</evidence>
<protein>
    <submittedName>
        <fullName evidence="2">Uncharacterized protein</fullName>
    </submittedName>
</protein>
<dbReference type="AlphaFoldDB" id="A0ABD3EQC5"/>
<gene>
    <name evidence="2" type="ORF">CASFOL_001071</name>
</gene>
<evidence type="ECO:0000313" key="2">
    <source>
        <dbReference type="EMBL" id="KAL3655285.1"/>
    </source>
</evidence>
<reference evidence="3" key="1">
    <citation type="journal article" date="2024" name="IScience">
        <title>Strigolactones Initiate the Formation of Haustorium-like Structures in Castilleja.</title>
        <authorList>
            <person name="Buerger M."/>
            <person name="Peterson D."/>
            <person name="Chory J."/>
        </authorList>
    </citation>
    <scope>NUCLEOTIDE SEQUENCE [LARGE SCALE GENOMIC DNA]</scope>
</reference>
<comment type="caution">
    <text evidence="2">The sequence shown here is derived from an EMBL/GenBank/DDBJ whole genome shotgun (WGS) entry which is preliminary data.</text>
</comment>
<proteinExistence type="predicted"/>
<name>A0ABD3EQC5_9LAMI</name>
<keyword evidence="3" id="KW-1185">Reference proteome</keyword>
<accession>A0ABD3EQC5</accession>
<dbReference type="PANTHER" id="PTHR33167">
    <property type="entry name" value="TRANSCRIPTION FACTOR, PUTATIVE (DUF863)-RELATED"/>
    <property type="match status" value="1"/>
</dbReference>
<sequence>MQCSSYVSVCRERDRNSWHIFDSNGEEKGNDISLRLYNMEQGLSYDKEVLRQIIQNHDATFRYQVQELHRLYKRQRELMNEMRDGKIFTQHSQSIHSLSDTRSDVYQATNWILLGDRSPPSKLSELTSSQNIHQLPKFIAPNHFRERKTLHVGPSMRKNEFKFLSSRTNNGNENRIIDLELSADVLRFKEKNNFESLKLTSNFPEKLPNFRPAADSETDSVKTGDLTGFDLNNRKRRCLFDLNVPIPIESLPSSSKCPMETYTCHTEIMHNNSHDSSDGINSSVFIDLNSMPDDCFPERETNVENIRTVKMETEEILDVCVKTEVDNKLLKRGEDIDLNTDAVLNEPSSPTARIKSERDRDLEGPVSPENKECSPPRGESEENNELEIPSMELETIAAETLVTIFSSAHDDCLFWFAGIVSVAGDELVNSIMNLKKDASACNDHDDDENALNVSRVNKEKGTSTMLSVMPQKGRSRGMRRRKSSNDVWEIEGYLETSSSRRKTGKRACAKPRKYSKVDKFPDRVEKQMSSILKHPANRSKEGILQRWGKVKKREVGLRRKASKYLVIT</sequence>
<evidence type="ECO:0000313" key="3">
    <source>
        <dbReference type="Proteomes" id="UP001632038"/>
    </source>
</evidence>
<dbReference type="EMBL" id="JAVIJP010000002">
    <property type="protein sequence ID" value="KAL3655285.1"/>
    <property type="molecule type" value="Genomic_DNA"/>
</dbReference>